<protein>
    <recommendedName>
        <fullName evidence="4">CCHC-type domain-containing protein</fullName>
    </recommendedName>
</protein>
<comment type="caution">
    <text evidence="2">The sequence shown here is derived from an EMBL/GenBank/DDBJ whole genome shotgun (WGS) entry which is preliminary data.</text>
</comment>
<proteinExistence type="predicted"/>
<name>A0ABQ5HVL4_9ASTR</name>
<gene>
    <name evidence="2" type="ORF">Tco_1080314</name>
</gene>
<evidence type="ECO:0000313" key="2">
    <source>
        <dbReference type="EMBL" id="GJT91469.1"/>
    </source>
</evidence>
<evidence type="ECO:0000313" key="3">
    <source>
        <dbReference type="Proteomes" id="UP001151760"/>
    </source>
</evidence>
<accession>A0ABQ5HVL4</accession>
<dbReference type="Proteomes" id="UP001151760">
    <property type="component" value="Unassembled WGS sequence"/>
</dbReference>
<evidence type="ECO:0008006" key="4">
    <source>
        <dbReference type="Google" id="ProtNLM"/>
    </source>
</evidence>
<evidence type="ECO:0000256" key="1">
    <source>
        <dbReference type="SAM" id="MobiDB-lite"/>
    </source>
</evidence>
<reference evidence="2" key="2">
    <citation type="submission" date="2022-01" db="EMBL/GenBank/DDBJ databases">
        <authorList>
            <person name="Yamashiro T."/>
            <person name="Shiraishi A."/>
            <person name="Satake H."/>
            <person name="Nakayama K."/>
        </authorList>
    </citation>
    <scope>NUCLEOTIDE SEQUENCE</scope>
</reference>
<keyword evidence="3" id="KW-1185">Reference proteome</keyword>
<feature type="region of interest" description="Disordered" evidence="1">
    <location>
        <begin position="217"/>
        <end position="239"/>
    </location>
</feature>
<sequence length="412" mass="45743">MTSFDCRLKAIKACSACGNLHTSAFCCSKEKLKNKILVPMPESSQQHIKIERICFDCGNLLHGLNCLECDLTRKILEKAFQKFQNTSKSSNDNSNVVNAPREPFVVKQDPSVNSSQKSPLIDQQCCCECGDSLDGIFCQRCTCKSCGKGAHIGYNCPPKTPIISNPEPTKQTVDKIPQARKVQIPKIFGQCQKCGCNEYDGVCFYCKIRSETPNVLTPYSSNNTPDYSNPSPQPPTHSYENFGNNVHYGYDCSPQVPFIQSELFYCDDDDDEDYTIAITPVLSTEEPVNSLIMENEHLDTISATESDEFIKSSVEILVPIPSESVGVPKVCDVPFHDNSLPLDISKDQSEDFSDSNVDSTSTDEDSFSSNDVEYVEASPPNSEPVSSKVMEIVIPEVEGLRMTSFNQRRYPS</sequence>
<feature type="region of interest" description="Disordered" evidence="1">
    <location>
        <begin position="342"/>
        <end position="387"/>
    </location>
</feature>
<organism evidence="2 3">
    <name type="scientific">Tanacetum coccineum</name>
    <dbReference type="NCBI Taxonomy" id="301880"/>
    <lineage>
        <taxon>Eukaryota</taxon>
        <taxon>Viridiplantae</taxon>
        <taxon>Streptophyta</taxon>
        <taxon>Embryophyta</taxon>
        <taxon>Tracheophyta</taxon>
        <taxon>Spermatophyta</taxon>
        <taxon>Magnoliopsida</taxon>
        <taxon>eudicotyledons</taxon>
        <taxon>Gunneridae</taxon>
        <taxon>Pentapetalae</taxon>
        <taxon>asterids</taxon>
        <taxon>campanulids</taxon>
        <taxon>Asterales</taxon>
        <taxon>Asteraceae</taxon>
        <taxon>Asteroideae</taxon>
        <taxon>Anthemideae</taxon>
        <taxon>Anthemidinae</taxon>
        <taxon>Tanacetum</taxon>
    </lineage>
</organism>
<reference evidence="2" key="1">
    <citation type="journal article" date="2022" name="Int. J. Mol. Sci.">
        <title>Draft Genome of Tanacetum Coccineum: Genomic Comparison of Closely Related Tanacetum-Family Plants.</title>
        <authorList>
            <person name="Yamashiro T."/>
            <person name="Shiraishi A."/>
            <person name="Nakayama K."/>
            <person name="Satake H."/>
        </authorList>
    </citation>
    <scope>NUCLEOTIDE SEQUENCE</scope>
</reference>
<dbReference type="EMBL" id="BQNB010020022">
    <property type="protein sequence ID" value="GJT91469.1"/>
    <property type="molecule type" value="Genomic_DNA"/>
</dbReference>